<sequence length="534" mass="61684">INESTKQEIQRLLAQNPLITPKVILTLAELTKTNERINVPTDKQLYNYLQHQKKGSNAMNFAQLNEWCHRNKNVPTDNNQPFVVRKYQYQYSFALFPNFRYHSKINDFSLDAKYIQADSTYNVNKRIRMTENVDEILEEQDGTRQTRSKANNLIKSTAQSSSHSATQEAKNINPPNVPQAYPIENFWSCLSEKVYEGDWQASTEQQMINDFVSLNETFLKTSQNISIPNYQIIRSDRIGKAGGGSALCIRKSIKGKEIDTSNFEETTEKFKYFIIIGDLNAKNYNWSCNTTNQKGKILDKIISKHNLYVLNNSDPTFKRGGSVIDLSICSAILTKYFKSFRVLKEEISDHEPTLTYFKDFKIETKTFEKIDWKKLKSLLCSCPDDYPEIQKPSDLDFVVAKLTSEISNLYKESTINYNTKNPNKQILTVPNDILKLIKQKRKLKSKHWKLITKIENGDCTKSSRSITIKVNNQLKTDDSDLISNIFADNLESIFSTDESVRELDNQVLTPTLIEDNDTDSSITFNHHFWKVLRN</sequence>
<dbReference type="SUPFAM" id="SSF56219">
    <property type="entry name" value="DNase I-like"/>
    <property type="match status" value="1"/>
</dbReference>
<dbReference type="AlphaFoldDB" id="A0A3M7SGK5"/>
<evidence type="ECO:0000259" key="2">
    <source>
        <dbReference type="Pfam" id="PF14529"/>
    </source>
</evidence>
<keyword evidence="4" id="KW-1185">Reference proteome</keyword>
<comment type="caution">
    <text evidence="3">The sequence shown here is derived from an EMBL/GenBank/DDBJ whole genome shotgun (WGS) entry which is preliminary data.</text>
</comment>
<dbReference type="InterPro" id="IPR005135">
    <property type="entry name" value="Endo/exonuclease/phosphatase"/>
</dbReference>
<feature type="domain" description="Endonuclease/exonuclease/phosphatase" evidence="2">
    <location>
        <begin position="260"/>
        <end position="353"/>
    </location>
</feature>
<dbReference type="Pfam" id="PF14529">
    <property type="entry name" value="Exo_endo_phos_2"/>
    <property type="match status" value="1"/>
</dbReference>
<dbReference type="PANTHER" id="PTHR33273">
    <property type="entry name" value="DOMAIN-CONTAINING PROTEIN, PUTATIVE-RELATED"/>
    <property type="match status" value="1"/>
</dbReference>
<evidence type="ECO:0000313" key="4">
    <source>
        <dbReference type="Proteomes" id="UP000276133"/>
    </source>
</evidence>
<organism evidence="3 4">
    <name type="scientific">Brachionus plicatilis</name>
    <name type="common">Marine rotifer</name>
    <name type="synonym">Brachionus muelleri</name>
    <dbReference type="NCBI Taxonomy" id="10195"/>
    <lineage>
        <taxon>Eukaryota</taxon>
        <taxon>Metazoa</taxon>
        <taxon>Spiralia</taxon>
        <taxon>Gnathifera</taxon>
        <taxon>Rotifera</taxon>
        <taxon>Eurotatoria</taxon>
        <taxon>Monogononta</taxon>
        <taxon>Pseudotrocha</taxon>
        <taxon>Ploima</taxon>
        <taxon>Brachionidae</taxon>
        <taxon>Brachionus</taxon>
    </lineage>
</organism>
<keyword evidence="3" id="KW-0695">RNA-directed DNA polymerase</keyword>
<keyword evidence="3" id="KW-0808">Transferase</keyword>
<dbReference type="InterPro" id="IPR036691">
    <property type="entry name" value="Endo/exonu/phosph_ase_sf"/>
</dbReference>
<gene>
    <name evidence="3" type="ORF">BpHYR1_027089</name>
</gene>
<keyword evidence="3" id="KW-0548">Nucleotidyltransferase</keyword>
<dbReference type="Gene3D" id="3.60.10.10">
    <property type="entry name" value="Endonuclease/exonuclease/phosphatase"/>
    <property type="match status" value="1"/>
</dbReference>
<accession>A0A3M7SGK5</accession>
<dbReference type="PANTHER" id="PTHR33273:SF2">
    <property type="entry name" value="ENDONUCLEASE_EXONUCLEASE_PHOSPHATASE DOMAIN-CONTAINING PROTEIN"/>
    <property type="match status" value="1"/>
</dbReference>
<feature type="compositionally biased region" description="Low complexity" evidence="1">
    <location>
        <begin position="156"/>
        <end position="167"/>
    </location>
</feature>
<dbReference type="Proteomes" id="UP000276133">
    <property type="component" value="Unassembled WGS sequence"/>
</dbReference>
<feature type="non-terminal residue" evidence="3">
    <location>
        <position position="1"/>
    </location>
</feature>
<proteinExistence type="predicted"/>
<dbReference type="OrthoDB" id="410155at2759"/>
<reference evidence="3 4" key="1">
    <citation type="journal article" date="2018" name="Sci. Rep.">
        <title>Genomic signatures of local adaptation to the degree of environmental predictability in rotifers.</title>
        <authorList>
            <person name="Franch-Gras L."/>
            <person name="Hahn C."/>
            <person name="Garcia-Roger E.M."/>
            <person name="Carmona M.J."/>
            <person name="Serra M."/>
            <person name="Gomez A."/>
        </authorList>
    </citation>
    <scope>NUCLEOTIDE SEQUENCE [LARGE SCALE GENOMIC DNA]</scope>
    <source>
        <strain evidence="3">HYR1</strain>
    </source>
</reference>
<evidence type="ECO:0000256" key="1">
    <source>
        <dbReference type="SAM" id="MobiDB-lite"/>
    </source>
</evidence>
<dbReference type="EMBL" id="REGN01001435">
    <property type="protein sequence ID" value="RNA34690.1"/>
    <property type="molecule type" value="Genomic_DNA"/>
</dbReference>
<dbReference type="GO" id="GO:0003964">
    <property type="term" value="F:RNA-directed DNA polymerase activity"/>
    <property type="evidence" value="ECO:0007669"/>
    <property type="project" value="UniProtKB-KW"/>
</dbReference>
<protein>
    <submittedName>
        <fullName evidence="3">RNA-directed DNA polymerase from mobile element jockey-like</fullName>
    </submittedName>
</protein>
<evidence type="ECO:0000313" key="3">
    <source>
        <dbReference type="EMBL" id="RNA34690.1"/>
    </source>
</evidence>
<feature type="region of interest" description="Disordered" evidence="1">
    <location>
        <begin position="155"/>
        <end position="175"/>
    </location>
</feature>
<name>A0A3M7SGK5_BRAPC</name>